<dbReference type="Gene3D" id="2.40.50.90">
    <property type="match status" value="1"/>
</dbReference>
<dbReference type="InterPro" id="IPR016071">
    <property type="entry name" value="Staphylococal_nuclease_OB-fold"/>
</dbReference>
<sequence length="185" mass="21278">MRAKLRNPGRFSARSVGSVVLAVLALWAVERWAGALIPNTWRLPLSGQDCRVEKISDGDTMNLRCGTRLERVRLYCIDAPEIAQKPWGTRARDYLQSITPSNVRLLKIDRDQYGRTVGEIYTTDAKPRLLNLDMVEAGQAAVYRQFCDDSRYLRTERAARAAKRGIWGRRGEHQQPWDYRGRTRE</sequence>
<organism evidence="5 6">
    <name type="scientific">Thermochromatium tepidum ATCC 43061</name>
    <dbReference type="NCBI Taxonomy" id="316276"/>
    <lineage>
        <taxon>Bacteria</taxon>
        <taxon>Pseudomonadati</taxon>
        <taxon>Pseudomonadota</taxon>
        <taxon>Gammaproteobacteria</taxon>
        <taxon>Chromatiales</taxon>
        <taxon>Chromatiaceae</taxon>
        <taxon>Thermochromatium</taxon>
    </lineage>
</organism>
<evidence type="ECO:0000256" key="1">
    <source>
        <dbReference type="ARBA" id="ARBA00022722"/>
    </source>
</evidence>
<keyword evidence="1" id="KW-0540">Nuclease</keyword>
<dbReference type="GO" id="GO:0016787">
    <property type="term" value="F:hydrolase activity"/>
    <property type="evidence" value="ECO:0007669"/>
    <property type="project" value="UniProtKB-KW"/>
</dbReference>
<dbReference type="SUPFAM" id="SSF50199">
    <property type="entry name" value="Staphylococcal nuclease"/>
    <property type="match status" value="1"/>
</dbReference>
<dbReference type="Proteomes" id="UP000426424">
    <property type="component" value="Chromosome"/>
</dbReference>
<feature type="domain" description="TNase-like" evidence="4">
    <location>
        <begin position="46"/>
        <end position="169"/>
    </location>
</feature>
<dbReference type="SMART" id="SM00318">
    <property type="entry name" value="SNc"/>
    <property type="match status" value="1"/>
</dbReference>
<keyword evidence="3" id="KW-0378">Hydrolase</keyword>
<reference evidence="5 6" key="1">
    <citation type="submission" date="2019-12" db="EMBL/GenBank/DDBJ databases">
        <title>The complete genome of the thermophilic, anoxygenic phototrophic gammaproteobacterium Thermochromatium tepidum.</title>
        <authorList>
            <person name="Sattley W.M."/>
            <person name="Swingley W.D."/>
            <person name="Burchell B.M."/>
            <person name="Gurbani S.A."/>
            <person name="Kujawa C.M."/>
            <person name="Nuccio D.A."/>
            <person name="Schladweiler J."/>
            <person name="Shaffer K.N."/>
            <person name="Stokes L.M."/>
            <person name="Touchman J.W."/>
            <person name="Blankenship R.E."/>
            <person name="Madigan M.T."/>
        </authorList>
    </citation>
    <scope>NUCLEOTIDE SEQUENCE [LARGE SCALE GENOMIC DNA]</scope>
    <source>
        <strain evidence="5 6">ATCC 43061</strain>
    </source>
</reference>
<evidence type="ECO:0000259" key="4">
    <source>
        <dbReference type="PROSITE" id="PS50830"/>
    </source>
</evidence>
<dbReference type="OrthoDB" id="6867997at2"/>
<dbReference type="EMBL" id="CP039268">
    <property type="protein sequence ID" value="QGU33938.1"/>
    <property type="molecule type" value="Genomic_DNA"/>
</dbReference>
<keyword evidence="2" id="KW-0255">Endonuclease</keyword>
<gene>
    <name evidence="5" type="ORF">E6P07_02280</name>
</gene>
<dbReference type="KEGG" id="ttp:E6P07_02280"/>
<evidence type="ECO:0000313" key="6">
    <source>
        <dbReference type="Proteomes" id="UP000426424"/>
    </source>
</evidence>
<dbReference type="PROSITE" id="PS01123">
    <property type="entry name" value="TNASE_1"/>
    <property type="match status" value="1"/>
</dbReference>
<dbReference type="AlphaFoldDB" id="A0A6I6EBB3"/>
<evidence type="ECO:0000313" key="5">
    <source>
        <dbReference type="EMBL" id="QGU33938.1"/>
    </source>
</evidence>
<protein>
    <submittedName>
        <fullName evidence="5">Thermonuclease family protein</fullName>
    </submittedName>
</protein>
<dbReference type="InterPro" id="IPR035437">
    <property type="entry name" value="SNase_OB-fold_sf"/>
</dbReference>
<dbReference type="PANTHER" id="PTHR12302">
    <property type="entry name" value="EBNA2 BINDING PROTEIN P100"/>
    <property type="match status" value="1"/>
</dbReference>
<accession>A0A6I6EBB3</accession>
<evidence type="ECO:0000256" key="3">
    <source>
        <dbReference type="ARBA" id="ARBA00022801"/>
    </source>
</evidence>
<dbReference type="PROSITE" id="PS50830">
    <property type="entry name" value="TNASE_3"/>
    <property type="match status" value="1"/>
</dbReference>
<dbReference type="PANTHER" id="PTHR12302:SF3">
    <property type="entry name" value="SERINE_THREONINE-PROTEIN KINASE 31"/>
    <property type="match status" value="1"/>
</dbReference>
<evidence type="ECO:0000256" key="2">
    <source>
        <dbReference type="ARBA" id="ARBA00022759"/>
    </source>
</evidence>
<keyword evidence="6" id="KW-1185">Reference proteome</keyword>
<dbReference type="Pfam" id="PF00565">
    <property type="entry name" value="SNase"/>
    <property type="match status" value="1"/>
</dbReference>
<proteinExistence type="predicted"/>
<dbReference type="GO" id="GO:0004519">
    <property type="term" value="F:endonuclease activity"/>
    <property type="evidence" value="ECO:0007669"/>
    <property type="project" value="UniProtKB-KW"/>
</dbReference>
<name>A0A6I6EBB3_THETI</name>
<dbReference type="InterPro" id="IPR002071">
    <property type="entry name" value="Thermonucl_AS"/>
</dbReference>
<dbReference type="GO" id="GO:0003676">
    <property type="term" value="F:nucleic acid binding"/>
    <property type="evidence" value="ECO:0007669"/>
    <property type="project" value="InterPro"/>
</dbReference>